<dbReference type="AlphaFoldDB" id="A0A1L8SMN8"/>
<gene>
    <name evidence="1" type="ORF">RV00_GL001505</name>
</gene>
<keyword evidence="2" id="KW-1185">Reference proteome</keyword>
<evidence type="ECO:0000313" key="2">
    <source>
        <dbReference type="Proteomes" id="UP000183700"/>
    </source>
</evidence>
<dbReference type="EMBL" id="JXKM01000021">
    <property type="protein sequence ID" value="OJG33271.1"/>
    <property type="molecule type" value="Genomic_DNA"/>
</dbReference>
<comment type="caution">
    <text evidence="1">The sequence shown here is derived from an EMBL/GenBank/DDBJ whole genome shotgun (WGS) entry which is preliminary data.</text>
</comment>
<evidence type="ECO:0000313" key="1">
    <source>
        <dbReference type="EMBL" id="OJG33271.1"/>
    </source>
</evidence>
<sequence length="107" mass="12809">MLDIFQGGKVEMTTEFEERMKALHKEFENLSPEERKAVKQKIKRVNVLTARKLERMKHELLRMETKRAQLSLDDDPEELSELEDRIIVKKREFLKLFCKAKDTCSKR</sequence>
<proteinExistence type="predicted"/>
<organism evidence="1 2">
    <name type="scientific">Enterococcus devriesei</name>
    <dbReference type="NCBI Taxonomy" id="319970"/>
    <lineage>
        <taxon>Bacteria</taxon>
        <taxon>Bacillati</taxon>
        <taxon>Bacillota</taxon>
        <taxon>Bacilli</taxon>
        <taxon>Lactobacillales</taxon>
        <taxon>Enterococcaceae</taxon>
        <taxon>Enterococcus</taxon>
    </lineage>
</organism>
<protein>
    <submittedName>
        <fullName evidence="1">Uncharacterized protein</fullName>
    </submittedName>
</protein>
<dbReference type="STRING" id="319970.RV00_GL001505"/>
<accession>A0A1L8SMN8</accession>
<dbReference type="Proteomes" id="UP000183700">
    <property type="component" value="Unassembled WGS sequence"/>
</dbReference>
<name>A0A1L8SMN8_9ENTE</name>
<reference evidence="1 2" key="1">
    <citation type="submission" date="2014-12" db="EMBL/GenBank/DDBJ databases">
        <title>Draft genome sequences of 29 type strains of Enterococci.</title>
        <authorList>
            <person name="Zhong Z."/>
            <person name="Sun Z."/>
            <person name="Liu W."/>
            <person name="Zhang W."/>
            <person name="Zhang H."/>
        </authorList>
    </citation>
    <scope>NUCLEOTIDE SEQUENCE [LARGE SCALE GENOMIC DNA]</scope>
    <source>
        <strain evidence="1 2">DSM 22802</strain>
    </source>
</reference>